<keyword evidence="2" id="KW-1185">Reference proteome</keyword>
<proteinExistence type="predicted"/>
<dbReference type="Proteomes" id="UP001281761">
    <property type="component" value="Unassembled WGS sequence"/>
</dbReference>
<sequence>MPTIESPQPTIDSSEEWFVIIVSEGQVVNKHFYVGRLSEKERRNISSLSKEMLILCSTRHLTMKWLLLRVLLNLSLGISRPHQAYTMKHKGCLLLSQILIQFLSQISHKTQYCENLWGRVHIITSGGTNRWFHCSVRMFFI</sequence>
<reference evidence="1 2" key="1">
    <citation type="journal article" date="2022" name="bioRxiv">
        <title>Genomics of Preaxostyla Flagellates Illuminates Evolutionary Transitions and the Path Towards Mitochondrial Loss.</title>
        <authorList>
            <person name="Novak L.V.F."/>
            <person name="Treitli S.C."/>
            <person name="Pyrih J."/>
            <person name="Halakuc P."/>
            <person name="Pipaliya S.V."/>
            <person name="Vacek V."/>
            <person name="Brzon O."/>
            <person name="Soukal P."/>
            <person name="Eme L."/>
            <person name="Dacks J.B."/>
            <person name="Karnkowska A."/>
            <person name="Elias M."/>
            <person name="Hampl V."/>
        </authorList>
    </citation>
    <scope>NUCLEOTIDE SEQUENCE [LARGE SCALE GENOMIC DNA]</scope>
    <source>
        <strain evidence="1">NAU3</strain>
        <tissue evidence="1">Gut</tissue>
    </source>
</reference>
<evidence type="ECO:0000313" key="1">
    <source>
        <dbReference type="EMBL" id="KAK2949069.1"/>
    </source>
</evidence>
<dbReference type="EMBL" id="JARBJD010000163">
    <property type="protein sequence ID" value="KAK2949069.1"/>
    <property type="molecule type" value="Genomic_DNA"/>
</dbReference>
<evidence type="ECO:0000313" key="2">
    <source>
        <dbReference type="Proteomes" id="UP001281761"/>
    </source>
</evidence>
<protein>
    <submittedName>
        <fullName evidence="1">Uncharacterized protein</fullName>
    </submittedName>
</protein>
<organism evidence="1 2">
    <name type="scientific">Blattamonas nauphoetae</name>
    <dbReference type="NCBI Taxonomy" id="2049346"/>
    <lineage>
        <taxon>Eukaryota</taxon>
        <taxon>Metamonada</taxon>
        <taxon>Preaxostyla</taxon>
        <taxon>Oxymonadida</taxon>
        <taxon>Blattamonas</taxon>
    </lineage>
</organism>
<gene>
    <name evidence="1" type="ORF">BLNAU_15989</name>
</gene>
<comment type="caution">
    <text evidence="1">The sequence shown here is derived from an EMBL/GenBank/DDBJ whole genome shotgun (WGS) entry which is preliminary data.</text>
</comment>
<accession>A0ABQ9XBJ8</accession>
<name>A0ABQ9XBJ8_9EUKA</name>